<dbReference type="GO" id="GO:0046872">
    <property type="term" value="F:metal ion binding"/>
    <property type="evidence" value="ECO:0007669"/>
    <property type="project" value="UniProtKB-KW"/>
</dbReference>
<dbReference type="Proteomes" id="UP001153069">
    <property type="component" value="Unassembled WGS sequence"/>
</dbReference>
<comment type="catalytic activity">
    <reaction evidence="9">
        <text>a 5'-end NAD(+)-phospho-ribonucleoside in mRNA + H2O = a 5'-end phospho-adenosine-phospho-ribonucleoside in mRNA + beta-nicotinamide D-ribonucleotide + 2 H(+)</text>
        <dbReference type="Rhea" id="RHEA:60876"/>
        <dbReference type="Rhea" id="RHEA-COMP:15698"/>
        <dbReference type="Rhea" id="RHEA-COMP:15719"/>
        <dbReference type="ChEBI" id="CHEBI:14649"/>
        <dbReference type="ChEBI" id="CHEBI:15377"/>
        <dbReference type="ChEBI" id="CHEBI:15378"/>
        <dbReference type="ChEBI" id="CHEBI:144029"/>
        <dbReference type="ChEBI" id="CHEBI:144051"/>
    </reaction>
    <physiologicalReaction direction="left-to-right" evidence="9">
        <dbReference type="Rhea" id="RHEA:60877"/>
    </physiologicalReaction>
</comment>
<dbReference type="PANTHER" id="PTHR42904">
    <property type="entry name" value="NUDIX HYDROLASE, NUDC SUBFAMILY"/>
    <property type="match status" value="1"/>
</dbReference>
<dbReference type="NCBIfam" id="NF001299">
    <property type="entry name" value="PRK00241.1"/>
    <property type="match status" value="1"/>
</dbReference>
<dbReference type="GO" id="GO:0005777">
    <property type="term" value="C:peroxisome"/>
    <property type="evidence" value="ECO:0007669"/>
    <property type="project" value="TreeGrafter"/>
</dbReference>
<evidence type="ECO:0000313" key="11">
    <source>
        <dbReference type="EMBL" id="CAB9499284.1"/>
    </source>
</evidence>
<comment type="cofactor">
    <cofactor evidence="1">
        <name>Mg(2+)</name>
        <dbReference type="ChEBI" id="CHEBI:18420"/>
    </cofactor>
</comment>
<evidence type="ECO:0000256" key="9">
    <source>
        <dbReference type="ARBA" id="ARBA00023679"/>
    </source>
</evidence>
<dbReference type="EC" id="3.6.1.22" evidence="4"/>
<gene>
    <name evidence="11" type="ORF">SEMRO_57_G033380.1</name>
</gene>
<keyword evidence="7" id="KW-0460">Magnesium</keyword>
<dbReference type="InterPro" id="IPR036653">
    <property type="entry name" value="CinA-like_C"/>
</dbReference>
<dbReference type="AlphaFoldDB" id="A0A9N8DAU9"/>
<evidence type="ECO:0000256" key="2">
    <source>
        <dbReference type="ARBA" id="ARBA00001947"/>
    </source>
</evidence>
<dbReference type="PROSITE" id="PS00893">
    <property type="entry name" value="NUDIX_BOX"/>
    <property type="match status" value="1"/>
</dbReference>
<dbReference type="Pfam" id="PF02464">
    <property type="entry name" value="CinA"/>
    <property type="match status" value="1"/>
</dbReference>
<evidence type="ECO:0000256" key="3">
    <source>
        <dbReference type="ARBA" id="ARBA00009595"/>
    </source>
</evidence>
<dbReference type="EMBL" id="CAICTM010000056">
    <property type="protein sequence ID" value="CAB9499284.1"/>
    <property type="molecule type" value="Genomic_DNA"/>
</dbReference>
<comment type="caution">
    <text evidence="11">The sequence shown here is derived from an EMBL/GenBank/DDBJ whole genome shotgun (WGS) entry which is preliminary data.</text>
</comment>
<dbReference type="GO" id="GO:0019677">
    <property type="term" value="P:NAD+ catabolic process"/>
    <property type="evidence" value="ECO:0007669"/>
    <property type="project" value="TreeGrafter"/>
</dbReference>
<evidence type="ECO:0000259" key="10">
    <source>
        <dbReference type="PROSITE" id="PS51462"/>
    </source>
</evidence>
<dbReference type="PANTHER" id="PTHR42904:SF6">
    <property type="entry name" value="NAD-CAPPED RNA HYDROLASE NUDT12"/>
    <property type="match status" value="1"/>
</dbReference>
<evidence type="ECO:0000256" key="5">
    <source>
        <dbReference type="ARBA" id="ARBA00022723"/>
    </source>
</evidence>
<evidence type="ECO:0000256" key="8">
    <source>
        <dbReference type="ARBA" id="ARBA00023027"/>
    </source>
</evidence>
<keyword evidence="12" id="KW-1185">Reference proteome</keyword>
<dbReference type="InterPro" id="IPR050241">
    <property type="entry name" value="NAD-cap_RNA_hydrolase_NudC"/>
</dbReference>
<protein>
    <recommendedName>
        <fullName evidence="4">NAD(+) diphosphatase</fullName>
        <ecNumber evidence="4">3.6.1.22</ecNumber>
    </recommendedName>
</protein>
<evidence type="ECO:0000313" key="12">
    <source>
        <dbReference type="Proteomes" id="UP001153069"/>
    </source>
</evidence>
<keyword evidence="8" id="KW-0520">NAD</keyword>
<dbReference type="GO" id="GO:0005829">
    <property type="term" value="C:cytosol"/>
    <property type="evidence" value="ECO:0007669"/>
    <property type="project" value="TreeGrafter"/>
</dbReference>
<evidence type="ECO:0000256" key="7">
    <source>
        <dbReference type="ARBA" id="ARBA00022842"/>
    </source>
</evidence>
<dbReference type="SUPFAM" id="SSF142433">
    <property type="entry name" value="CinA-like"/>
    <property type="match status" value="1"/>
</dbReference>
<comment type="cofactor">
    <cofactor evidence="2">
        <name>Zn(2+)</name>
        <dbReference type="ChEBI" id="CHEBI:29105"/>
    </cofactor>
</comment>
<dbReference type="InterPro" id="IPR015797">
    <property type="entry name" value="NUDIX_hydrolase-like_dom_sf"/>
</dbReference>
<proteinExistence type="inferred from homology"/>
<dbReference type="PROSITE" id="PS51462">
    <property type="entry name" value="NUDIX"/>
    <property type="match status" value="1"/>
</dbReference>
<dbReference type="Pfam" id="PF00293">
    <property type="entry name" value="NUDIX"/>
    <property type="match status" value="1"/>
</dbReference>
<dbReference type="CDD" id="cd03429">
    <property type="entry name" value="NUDIX_NADH_pyrophosphatase_Nudt13"/>
    <property type="match status" value="1"/>
</dbReference>
<keyword evidence="6" id="KW-0378">Hydrolase</keyword>
<reference evidence="11" key="1">
    <citation type="submission" date="2020-06" db="EMBL/GenBank/DDBJ databases">
        <authorList>
            <consortium name="Plant Systems Biology data submission"/>
        </authorList>
    </citation>
    <scope>NUCLEOTIDE SEQUENCE</scope>
    <source>
        <strain evidence="11">D6</strain>
    </source>
</reference>
<sequence>MPSLSSPSFSRLVAALKQHKKTCTVIESSCGGLINASILAQPGASNVYYGGSVAYNTRRAKPLLLNNPELHKTLTAPLTQDNAESEKERYIQSKVAWTQQTAIAFCEGMDTDICIAEGGATGPTFRPEGLDTGFAVIAIAAKSSQSSTKIVIVKQKLIESTHANRQVNMRLFADRAAELALQVITGGEEEEAAAEDTSQATVDKPHFDRATHLRADPEQLEALAQDAHYVILHQNATLFQTIPPQTQEDDDDNTAHNRKLQLLSQTQVQQVMDSLPNGARKETTFLGLLNDHQAIFGVDILSCNDDSSKVETAIHTTLNTDECHFQDTRTVAPLLASSCENEIVLHATALAQWQRRAPHCTVCGTITRLEDGGTRRVCTNTDCGHQSWPRQDPSMIAVVSNRQGTKVLLGRSKRHPAKMHTALAGFVEAGETMERAVAREVYEETGIRVDLDSVRYVASQPWPFPQSTMIGFTVEADEQQTLNVDTNELVDARWFDRSEVELASTVLGPVMQVPVANEALADNPALTLLIPPKGVLARQLIDTWLEGSSK</sequence>
<organism evidence="11 12">
    <name type="scientific">Seminavis robusta</name>
    <dbReference type="NCBI Taxonomy" id="568900"/>
    <lineage>
        <taxon>Eukaryota</taxon>
        <taxon>Sar</taxon>
        <taxon>Stramenopiles</taxon>
        <taxon>Ochrophyta</taxon>
        <taxon>Bacillariophyta</taxon>
        <taxon>Bacillariophyceae</taxon>
        <taxon>Bacillariophycidae</taxon>
        <taxon>Naviculales</taxon>
        <taxon>Naviculaceae</taxon>
        <taxon>Seminavis</taxon>
    </lineage>
</organism>
<evidence type="ECO:0000256" key="4">
    <source>
        <dbReference type="ARBA" id="ARBA00012381"/>
    </source>
</evidence>
<accession>A0A9N8DAU9</accession>
<name>A0A9N8DAU9_9STRA</name>
<dbReference type="InterPro" id="IPR000086">
    <property type="entry name" value="NUDIX_hydrolase_dom"/>
</dbReference>
<evidence type="ECO:0000256" key="6">
    <source>
        <dbReference type="ARBA" id="ARBA00022801"/>
    </source>
</evidence>
<dbReference type="GO" id="GO:0035529">
    <property type="term" value="F:NADH pyrophosphatase activity"/>
    <property type="evidence" value="ECO:0007669"/>
    <property type="project" value="TreeGrafter"/>
</dbReference>
<dbReference type="SUPFAM" id="SSF55811">
    <property type="entry name" value="Nudix"/>
    <property type="match status" value="1"/>
</dbReference>
<feature type="domain" description="Nudix hydrolase" evidence="10">
    <location>
        <begin position="389"/>
        <end position="518"/>
    </location>
</feature>
<dbReference type="InterPro" id="IPR020084">
    <property type="entry name" value="NUDIX_hydrolase_CS"/>
</dbReference>
<dbReference type="Gene3D" id="3.90.79.20">
    <property type="match status" value="1"/>
</dbReference>
<dbReference type="Gene3D" id="3.90.79.10">
    <property type="entry name" value="Nucleoside Triphosphate Pyrophosphohydrolase"/>
    <property type="match status" value="1"/>
</dbReference>
<dbReference type="Gene3D" id="3.90.950.20">
    <property type="entry name" value="CinA-like"/>
    <property type="match status" value="1"/>
</dbReference>
<dbReference type="OrthoDB" id="10249612at2759"/>
<dbReference type="InterPro" id="IPR008136">
    <property type="entry name" value="CinA_C"/>
</dbReference>
<dbReference type="InterPro" id="IPR049734">
    <property type="entry name" value="NudC-like_C"/>
</dbReference>
<evidence type="ECO:0000256" key="1">
    <source>
        <dbReference type="ARBA" id="ARBA00001946"/>
    </source>
</evidence>
<keyword evidence="5" id="KW-0479">Metal-binding</keyword>
<comment type="similarity">
    <text evidence="3">Belongs to the Nudix hydrolase family. NudC subfamily.</text>
</comment>
<dbReference type="GO" id="GO:0006742">
    <property type="term" value="P:NADP+ catabolic process"/>
    <property type="evidence" value="ECO:0007669"/>
    <property type="project" value="TreeGrafter"/>
</dbReference>